<dbReference type="InParanoid" id="K9FSY0"/>
<dbReference type="Proteomes" id="UP000009882">
    <property type="component" value="Unassembled WGS sequence"/>
</dbReference>
<keyword evidence="2" id="KW-1185">Reference proteome</keyword>
<comment type="caution">
    <text evidence="1">The sequence shown here is derived from an EMBL/GenBank/DDBJ whole genome shotgun (WGS) entry which is preliminary data.</text>
</comment>
<dbReference type="OrthoDB" id="10466745at2759"/>
<proteinExistence type="predicted"/>
<organism evidence="1 2">
    <name type="scientific">Penicillium digitatum (strain PHI26 / CECT 20796)</name>
    <name type="common">Green mold</name>
    <dbReference type="NCBI Taxonomy" id="1170229"/>
    <lineage>
        <taxon>Eukaryota</taxon>
        <taxon>Fungi</taxon>
        <taxon>Dikarya</taxon>
        <taxon>Ascomycota</taxon>
        <taxon>Pezizomycotina</taxon>
        <taxon>Eurotiomycetes</taxon>
        <taxon>Eurotiomycetidae</taxon>
        <taxon>Eurotiales</taxon>
        <taxon>Aspergillaceae</taxon>
        <taxon>Penicillium</taxon>
    </lineage>
</organism>
<reference evidence="2" key="1">
    <citation type="journal article" date="2012" name="BMC Genomics">
        <title>Genome sequence of the necrotrophic fungus Penicillium digitatum, the main postharvest pathogen of citrus.</title>
        <authorList>
            <person name="Marcet-Houben M."/>
            <person name="Ballester A.-R."/>
            <person name="de la Fuente B."/>
            <person name="Harries E."/>
            <person name="Marcos J.F."/>
            <person name="Gonzalez-Candelas L."/>
            <person name="Gabaldon T."/>
        </authorList>
    </citation>
    <scope>NUCLEOTIDE SEQUENCE [LARGE SCALE GENOMIC DNA]</scope>
    <source>
        <strain evidence="2">PHI26 / CECT 20796</strain>
    </source>
</reference>
<name>K9FSY0_PEND2</name>
<dbReference type="AlphaFoldDB" id="K9FSY0"/>
<dbReference type="STRING" id="1170229.K9FSY0"/>
<evidence type="ECO:0000313" key="1">
    <source>
        <dbReference type="EMBL" id="EKV12745.1"/>
    </source>
</evidence>
<protein>
    <submittedName>
        <fullName evidence="1">Uncharacterized protein</fullName>
    </submittedName>
</protein>
<accession>K9FSY0</accession>
<gene>
    <name evidence="1" type="ORF">PDIG_41810</name>
</gene>
<dbReference type="EMBL" id="AKCT01000174">
    <property type="protein sequence ID" value="EKV12745.1"/>
    <property type="molecule type" value="Genomic_DNA"/>
</dbReference>
<evidence type="ECO:0000313" key="2">
    <source>
        <dbReference type="Proteomes" id="UP000009882"/>
    </source>
</evidence>
<dbReference type="HOGENOM" id="CLU_2528177_0_0_1"/>
<sequence>MRMSSSIPHREQLKERWFIGMEEEDEHYYNRSKTEENSPLLRKTVDSMYLGHMEIDDGGGRMLSPMVDEFRKVSKRHSVLVKLY</sequence>